<evidence type="ECO:0000256" key="3">
    <source>
        <dbReference type="ARBA" id="ARBA00004286"/>
    </source>
</evidence>
<keyword evidence="13" id="KW-0539">Nucleus</keyword>
<dbReference type="Pfam" id="PF17907">
    <property type="entry name" value="AWS"/>
    <property type="match status" value="1"/>
</dbReference>
<dbReference type="SMART" id="SM00508">
    <property type="entry name" value="PostSET"/>
    <property type="match status" value="1"/>
</dbReference>
<evidence type="ECO:0000256" key="14">
    <source>
        <dbReference type="ARBA" id="ARBA00030091"/>
    </source>
</evidence>
<dbReference type="GO" id="GO:0032259">
    <property type="term" value="P:methylation"/>
    <property type="evidence" value="ECO:0007669"/>
    <property type="project" value="UniProtKB-KW"/>
</dbReference>
<evidence type="ECO:0000259" key="19">
    <source>
        <dbReference type="PROSITE" id="PS50868"/>
    </source>
</evidence>
<feature type="domain" description="SET" evidence="18">
    <location>
        <begin position="109"/>
        <end position="226"/>
    </location>
</feature>
<feature type="domain" description="AWS" evidence="20">
    <location>
        <begin position="51"/>
        <end position="107"/>
    </location>
</feature>
<dbReference type="GO" id="GO:0140955">
    <property type="term" value="F:histone H3K36 trimethyltransferase activity"/>
    <property type="evidence" value="ECO:0007669"/>
    <property type="project" value="UniProtKB-EC"/>
</dbReference>
<dbReference type="GO" id="GO:0030437">
    <property type="term" value="P:ascospore formation"/>
    <property type="evidence" value="ECO:0007669"/>
    <property type="project" value="EnsemblFungi"/>
</dbReference>
<evidence type="ECO:0000256" key="4">
    <source>
        <dbReference type="ARBA" id="ARBA00012178"/>
    </source>
</evidence>
<evidence type="ECO:0000259" key="18">
    <source>
        <dbReference type="PROSITE" id="PS50280"/>
    </source>
</evidence>
<dbReference type="CDD" id="cd19172">
    <property type="entry name" value="SET_SETD2"/>
    <property type="match status" value="1"/>
</dbReference>
<dbReference type="GO" id="GO:0009302">
    <property type="term" value="P:sno(s)RNA transcription"/>
    <property type="evidence" value="ECO:0007669"/>
    <property type="project" value="EnsemblFungi"/>
</dbReference>
<organism evidence="21 22">
    <name type="scientific">Candida parapsilosis</name>
    <name type="common">Yeast</name>
    <dbReference type="NCBI Taxonomy" id="5480"/>
    <lineage>
        <taxon>Eukaryota</taxon>
        <taxon>Fungi</taxon>
        <taxon>Dikarya</taxon>
        <taxon>Ascomycota</taxon>
        <taxon>Saccharomycotina</taxon>
        <taxon>Pichiomycetes</taxon>
        <taxon>Debaryomycetaceae</taxon>
        <taxon>Candida/Lodderomyces clade</taxon>
        <taxon>Candida</taxon>
    </lineage>
</organism>
<evidence type="ECO:0000256" key="5">
    <source>
        <dbReference type="ARBA" id="ARBA00018028"/>
    </source>
</evidence>
<dbReference type="PROSITE" id="PS51568">
    <property type="entry name" value="SAM_MT43_SET2_1"/>
    <property type="match status" value="1"/>
</dbReference>
<comment type="caution">
    <text evidence="21">The sequence shown here is derived from an EMBL/GenBank/DDBJ whole genome shotgun (WGS) entry which is preliminary data.</text>
</comment>
<dbReference type="Pfam" id="PF08236">
    <property type="entry name" value="SRI"/>
    <property type="match status" value="1"/>
</dbReference>
<dbReference type="Gene3D" id="2.170.270.10">
    <property type="entry name" value="SET domain"/>
    <property type="match status" value="1"/>
</dbReference>
<dbReference type="AlphaFoldDB" id="A0A8X7NI39"/>
<feature type="region of interest" description="Disordered" evidence="16">
    <location>
        <begin position="717"/>
        <end position="737"/>
    </location>
</feature>
<dbReference type="Gene3D" id="1.10.1740.100">
    <property type="entry name" value="Set2, Rpb1 interacting domain"/>
    <property type="match status" value="1"/>
</dbReference>
<comment type="subcellular location">
    <subcellularLocation>
        <location evidence="3">Chromosome</location>
    </subcellularLocation>
    <subcellularLocation>
        <location evidence="2">Nucleus</location>
    </subcellularLocation>
</comment>
<dbReference type="GO" id="GO:0003723">
    <property type="term" value="F:RNA binding"/>
    <property type="evidence" value="ECO:0007669"/>
    <property type="project" value="EnsemblFungi"/>
</dbReference>
<dbReference type="GO" id="GO:0005634">
    <property type="term" value="C:nucleus"/>
    <property type="evidence" value="ECO:0007669"/>
    <property type="project" value="UniProtKB-SubCell"/>
</dbReference>
<dbReference type="InterPro" id="IPR001214">
    <property type="entry name" value="SET_dom"/>
</dbReference>
<dbReference type="GO" id="GO:0005694">
    <property type="term" value="C:chromosome"/>
    <property type="evidence" value="ECO:0007669"/>
    <property type="project" value="UniProtKB-SubCell"/>
</dbReference>
<dbReference type="GO" id="GO:0005829">
    <property type="term" value="C:cytosol"/>
    <property type="evidence" value="ECO:0007669"/>
    <property type="project" value="EnsemblFungi"/>
</dbReference>
<evidence type="ECO:0000256" key="9">
    <source>
        <dbReference type="ARBA" id="ARBA00022679"/>
    </source>
</evidence>
<dbReference type="InterPro" id="IPR044437">
    <property type="entry name" value="SETD2/Set2_SET"/>
</dbReference>
<evidence type="ECO:0000256" key="6">
    <source>
        <dbReference type="ARBA" id="ARBA00022454"/>
    </source>
</evidence>
<feature type="compositionally biased region" description="Polar residues" evidence="16">
    <location>
        <begin position="457"/>
        <end position="468"/>
    </location>
</feature>
<dbReference type="InterPro" id="IPR036020">
    <property type="entry name" value="WW_dom_sf"/>
</dbReference>
<evidence type="ECO:0000256" key="8">
    <source>
        <dbReference type="ARBA" id="ARBA00022603"/>
    </source>
</evidence>
<accession>A0A8X7NI39</accession>
<dbReference type="SMART" id="SM00456">
    <property type="entry name" value="WW"/>
    <property type="match status" value="1"/>
</dbReference>
<dbReference type="SUPFAM" id="SSF51045">
    <property type="entry name" value="WW domain"/>
    <property type="match status" value="1"/>
</dbReference>
<dbReference type="Pfam" id="PF00856">
    <property type="entry name" value="SET"/>
    <property type="match status" value="1"/>
</dbReference>
<comment type="function">
    <text evidence="1">Histone methyltransferase that trimethylates histone H3 'Lys-36' forming H3K36me3. Involved in transcription elongation as well as in transcription repression.</text>
</comment>
<dbReference type="SUPFAM" id="SSF47676">
    <property type="entry name" value="Conserved domain common to transcription factors TFIIS, elongin A, CRSP70"/>
    <property type="match status" value="1"/>
</dbReference>
<dbReference type="GO" id="GO:0006353">
    <property type="term" value="P:DNA-templated transcription termination"/>
    <property type="evidence" value="ECO:0007669"/>
    <property type="project" value="EnsemblFungi"/>
</dbReference>
<feature type="compositionally biased region" description="Basic residues" evidence="16">
    <location>
        <begin position="656"/>
        <end position="668"/>
    </location>
</feature>
<dbReference type="InterPro" id="IPR013257">
    <property type="entry name" value="SRI"/>
</dbReference>
<dbReference type="PROSITE" id="PS51215">
    <property type="entry name" value="AWS"/>
    <property type="match status" value="1"/>
</dbReference>
<dbReference type="InterPro" id="IPR001202">
    <property type="entry name" value="WW_dom"/>
</dbReference>
<evidence type="ECO:0000256" key="15">
    <source>
        <dbReference type="ARBA" id="ARBA00047545"/>
    </source>
</evidence>
<evidence type="ECO:0000313" key="21">
    <source>
        <dbReference type="EMBL" id="KAF6050823.1"/>
    </source>
</evidence>
<keyword evidence="10" id="KW-0949">S-adenosyl-L-methionine</keyword>
<dbReference type="GO" id="GO:0006283">
    <property type="term" value="P:transcription-coupled nucleotide-excision repair"/>
    <property type="evidence" value="ECO:0007669"/>
    <property type="project" value="EnsemblFungi"/>
</dbReference>
<feature type="region of interest" description="Disordered" evidence="16">
    <location>
        <begin position="522"/>
        <end position="676"/>
    </location>
</feature>
<dbReference type="GO" id="GO:0030174">
    <property type="term" value="P:regulation of DNA-templated DNA replication initiation"/>
    <property type="evidence" value="ECO:0007669"/>
    <property type="project" value="EnsemblFungi"/>
</dbReference>
<dbReference type="PROSITE" id="PS50280">
    <property type="entry name" value="SET"/>
    <property type="match status" value="1"/>
</dbReference>
<dbReference type="Gene3D" id="2.20.70.10">
    <property type="match status" value="1"/>
</dbReference>
<evidence type="ECO:0000256" key="1">
    <source>
        <dbReference type="ARBA" id="ARBA00003901"/>
    </source>
</evidence>
<dbReference type="PANTHER" id="PTHR22884">
    <property type="entry name" value="SET DOMAIN PROTEINS"/>
    <property type="match status" value="1"/>
</dbReference>
<gene>
    <name evidence="21" type="ORF">FOB60_003491</name>
</gene>
<evidence type="ECO:0000256" key="2">
    <source>
        <dbReference type="ARBA" id="ARBA00004123"/>
    </source>
</evidence>
<dbReference type="InterPro" id="IPR025788">
    <property type="entry name" value="Set2_fungi"/>
</dbReference>
<dbReference type="Proteomes" id="UP000590412">
    <property type="component" value="Unassembled WGS sequence"/>
</dbReference>
<comment type="catalytic activity">
    <reaction evidence="15">
        <text>L-lysyl(36)-[histone H3] + 3 S-adenosyl-L-methionine = N(6),N(6),N(6)-trimethyl-L-lysyl(36)-[histone H3] + 3 S-adenosyl-L-homocysteine + 3 H(+)</text>
        <dbReference type="Rhea" id="RHEA:60324"/>
        <dbReference type="Rhea" id="RHEA-COMP:9785"/>
        <dbReference type="Rhea" id="RHEA-COMP:15536"/>
        <dbReference type="ChEBI" id="CHEBI:15378"/>
        <dbReference type="ChEBI" id="CHEBI:29969"/>
        <dbReference type="ChEBI" id="CHEBI:57856"/>
        <dbReference type="ChEBI" id="CHEBI:59789"/>
        <dbReference type="ChEBI" id="CHEBI:61961"/>
        <dbReference type="EC" id="2.1.1.359"/>
    </reaction>
</comment>
<dbReference type="InterPro" id="IPR046341">
    <property type="entry name" value="SET_dom_sf"/>
</dbReference>
<evidence type="ECO:0000256" key="13">
    <source>
        <dbReference type="ARBA" id="ARBA00023242"/>
    </source>
</evidence>
<feature type="compositionally biased region" description="Basic residues" evidence="16">
    <location>
        <begin position="616"/>
        <end position="633"/>
    </location>
</feature>
<feature type="compositionally biased region" description="Polar residues" evidence="16">
    <location>
        <begin position="787"/>
        <end position="800"/>
    </location>
</feature>
<dbReference type="GO" id="GO:0045128">
    <property type="term" value="P:negative regulation of reciprocal meiotic recombination"/>
    <property type="evidence" value="ECO:0007669"/>
    <property type="project" value="EnsemblFungi"/>
</dbReference>
<evidence type="ECO:0000259" key="17">
    <source>
        <dbReference type="PROSITE" id="PS50020"/>
    </source>
</evidence>
<keyword evidence="8" id="KW-0489">Methyltransferase</keyword>
<dbReference type="SMART" id="SM00317">
    <property type="entry name" value="SET"/>
    <property type="match status" value="1"/>
</dbReference>
<keyword evidence="11" id="KW-0805">Transcription regulation</keyword>
<dbReference type="PROSITE" id="PS01159">
    <property type="entry name" value="WW_DOMAIN_1"/>
    <property type="match status" value="1"/>
</dbReference>
<dbReference type="EMBL" id="JABWAB010000005">
    <property type="protein sequence ID" value="KAF6050823.1"/>
    <property type="molecule type" value="Genomic_DNA"/>
</dbReference>
<feature type="region of interest" description="Disordered" evidence="16">
    <location>
        <begin position="751"/>
        <end position="810"/>
    </location>
</feature>
<dbReference type="SUPFAM" id="SSF82199">
    <property type="entry name" value="SET domain"/>
    <property type="match status" value="1"/>
</dbReference>
<dbReference type="EC" id="2.1.1.359" evidence="4"/>
<dbReference type="PROSITE" id="PS50868">
    <property type="entry name" value="POST_SET"/>
    <property type="match status" value="1"/>
</dbReference>
<dbReference type="GO" id="GO:0006354">
    <property type="term" value="P:DNA-templated transcription elongation"/>
    <property type="evidence" value="ECO:0007669"/>
    <property type="project" value="EnsemblFungi"/>
</dbReference>
<feature type="domain" description="WW" evidence="17">
    <location>
        <begin position="494"/>
        <end position="528"/>
    </location>
</feature>
<dbReference type="InterPro" id="IPR003616">
    <property type="entry name" value="Post-SET_dom"/>
</dbReference>
<dbReference type="GO" id="GO:0060195">
    <property type="term" value="P:negative regulation of antisense RNA transcription"/>
    <property type="evidence" value="ECO:0007669"/>
    <property type="project" value="EnsemblFungi"/>
</dbReference>
<evidence type="ECO:0000256" key="12">
    <source>
        <dbReference type="ARBA" id="ARBA00023163"/>
    </source>
</evidence>
<keyword evidence="7" id="KW-0678">Repressor</keyword>
<dbReference type="InterPro" id="IPR006560">
    <property type="entry name" value="AWS_dom"/>
</dbReference>
<dbReference type="OrthoDB" id="422362at2759"/>
<feature type="compositionally biased region" description="Polar residues" evidence="16">
    <location>
        <begin position="539"/>
        <end position="550"/>
    </location>
</feature>
<dbReference type="SMART" id="SM00570">
    <property type="entry name" value="AWS"/>
    <property type="match status" value="1"/>
</dbReference>
<feature type="region of interest" description="Disordered" evidence="16">
    <location>
        <begin position="436"/>
        <end position="468"/>
    </location>
</feature>
<feature type="compositionally biased region" description="Basic and acidic residues" evidence="16">
    <location>
        <begin position="570"/>
        <end position="602"/>
    </location>
</feature>
<evidence type="ECO:0000313" key="22">
    <source>
        <dbReference type="Proteomes" id="UP000590412"/>
    </source>
</evidence>
<proteinExistence type="predicted"/>
<evidence type="ECO:0000259" key="20">
    <source>
        <dbReference type="PROSITE" id="PS51215"/>
    </source>
</evidence>
<keyword evidence="12" id="KW-0804">Transcription</keyword>
<evidence type="ECO:0000256" key="7">
    <source>
        <dbReference type="ARBA" id="ARBA00022491"/>
    </source>
</evidence>
<dbReference type="InterPro" id="IPR017923">
    <property type="entry name" value="TFIIS_N"/>
</dbReference>
<evidence type="ECO:0000256" key="16">
    <source>
        <dbReference type="SAM" id="MobiDB-lite"/>
    </source>
</evidence>
<keyword evidence="9" id="KW-0808">Transferase</keyword>
<feature type="domain" description="Post-SET" evidence="19">
    <location>
        <begin position="233"/>
        <end position="249"/>
    </location>
</feature>
<feature type="compositionally biased region" description="Basic residues" evidence="16">
    <location>
        <begin position="752"/>
        <end position="762"/>
    </location>
</feature>
<keyword evidence="6" id="KW-0158">Chromosome</keyword>
<name>A0A8X7NI39_CANPA</name>
<dbReference type="InterPro" id="IPR050777">
    <property type="entry name" value="SET2_Histone-Lys_MeTrsfase"/>
</dbReference>
<reference evidence="21" key="1">
    <citation type="submission" date="2020-03" db="EMBL/GenBank/DDBJ databases">
        <title>FDA dAtabase for Regulatory Grade micrObial Sequences (FDA-ARGOS): Supporting development and validation of Infectious Disease Dx tests.</title>
        <authorList>
            <person name="Campos J."/>
            <person name="Goldberg B."/>
            <person name="Tallon L."/>
            <person name="Sadzewicz L."/>
            <person name="Vavikolanu K."/>
            <person name="Mehta A."/>
            <person name="Aluvathingal J."/>
            <person name="Nadendla S."/>
            <person name="Nandy P."/>
            <person name="Geyer C."/>
            <person name="Yan Y."/>
            <person name="Sichtig H."/>
        </authorList>
    </citation>
    <scope>NUCLEOTIDE SEQUENCE [LARGE SCALE GENOMIC DNA]</scope>
    <source>
        <strain evidence="21">FDAARGOS_652</strain>
    </source>
</reference>
<evidence type="ECO:0000256" key="11">
    <source>
        <dbReference type="ARBA" id="ARBA00023015"/>
    </source>
</evidence>
<sequence length="810" mass="92175">MNGNTSISKYAPPLFLEVEDKTEEALTKFHNLQISTYQSKSIAAPSSNKRAEYMTCDCEEEWDGEQEMNLACGEDSNCINRLTSVECTNRHCLCGDDCQNQRFQKRQYADVSVFQTELKGYGLKANKPISEGQFIYEYIGEVIDEGAFRQRMIEYDMKNYKHFYFMMLKPDAFIDATEKGSLARFVNHSCNPNAFVDKWVVGDKLRMGIFAKRNIAKGEEITFDYNVDRYGAQSQPCYCGEPNCIKFMGGKKQTDAALLLPEGIAEALGVTSKMEKAWLKENKHLRGDQQDDDSTINEIFVQSLEIEPMDDVDVSKVMAALLKSQQQSIIAKLIMRMHMTDDPSVNSLMVKMHGYKTLSGVLQGIEDEELIKMVLEILSRWPAMTKNRISSSQIEDVVKEIEANTTNEEIKQLASNLLSQWSVLEMTYRIPKTQKPDQSLMESYGRVSRSPEHRNGDTSGATTFNQSDHGHYSNNASQMYSTSNTIAPVSNPDFGLPPNWRSQYDSNTQRYYYYNVLTNETTWDKPGVSMPTRPKLPTGPSNMVNQYSQVPYSNSHHSSPPPRNNNIEEEIARREEEKEKREREARAQELTEKERKLRELIEQAKTIKSTPEPEKKSKHKHKHEHRSKHKHERSRPNPSGGKRAVAVAEQDDEARVKHKSSSHSHKKKEGKEVSLESQWKHVMAKHVPNLLKSYVDEIGKDNVKGCAKEIVNNLAAREANKGAPPSSSKELDKHKLKKLKEYSDTYMEKFLTKYRSKHHGKRKLDEIEGEGETSATSPEDSKGVVDSSVSPSNTVTNGQGENEDIKKVKL</sequence>
<dbReference type="Pfam" id="PF00397">
    <property type="entry name" value="WW"/>
    <property type="match status" value="1"/>
</dbReference>
<dbReference type="Pfam" id="PF08711">
    <property type="entry name" value="Med26"/>
    <property type="match status" value="1"/>
</dbReference>
<dbReference type="InterPro" id="IPR035441">
    <property type="entry name" value="TFIIS/LEDGF_dom_sf"/>
</dbReference>
<dbReference type="PROSITE" id="PS50020">
    <property type="entry name" value="WW_DOMAIN_2"/>
    <property type="match status" value="1"/>
</dbReference>
<dbReference type="InterPro" id="IPR038190">
    <property type="entry name" value="SRI_sf"/>
</dbReference>
<evidence type="ECO:0000256" key="10">
    <source>
        <dbReference type="ARBA" id="ARBA00022691"/>
    </source>
</evidence>
<dbReference type="FunFam" id="2.170.270.10:FF:000033">
    <property type="entry name" value="Histone-lysine N-methyltransferase"/>
    <property type="match status" value="1"/>
</dbReference>
<dbReference type="CDD" id="cd00201">
    <property type="entry name" value="WW"/>
    <property type="match status" value="1"/>
</dbReference>
<protein>
    <recommendedName>
        <fullName evidence="5">Histone-lysine N-methyltransferase, H3 lysine-36 specific</fullName>
        <ecNumber evidence="4">2.1.1.359</ecNumber>
    </recommendedName>
    <alternativeName>
        <fullName evidence="14">SET domain-containing protein 2</fullName>
    </alternativeName>
</protein>